<name>L7EVK6_STRT8</name>
<proteinExistence type="predicted"/>
<evidence type="ECO:0000313" key="2">
    <source>
        <dbReference type="Proteomes" id="UP000010931"/>
    </source>
</evidence>
<sequence>MAMSTTAAVWRVPRAGFLRSGSRTAARALPA</sequence>
<organism evidence="1 2">
    <name type="scientific">Streptomyces turgidiscabies (strain Car8)</name>
    <dbReference type="NCBI Taxonomy" id="698760"/>
    <lineage>
        <taxon>Bacteria</taxon>
        <taxon>Bacillati</taxon>
        <taxon>Actinomycetota</taxon>
        <taxon>Actinomycetes</taxon>
        <taxon>Kitasatosporales</taxon>
        <taxon>Streptomycetaceae</taxon>
        <taxon>Streptomyces</taxon>
    </lineage>
</organism>
<reference evidence="1 2" key="1">
    <citation type="journal article" date="2011" name="Plasmid">
        <title>Streptomyces turgidiscabies Car8 contains a modular pathogenicity island that shares virulence genes with other actinobacterial plant pathogens.</title>
        <authorList>
            <person name="Huguet-Tapia J.C."/>
            <person name="Badger J.H."/>
            <person name="Loria R."/>
            <person name="Pettis G.S."/>
        </authorList>
    </citation>
    <scope>NUCLEOTIDE SEQUENCE [LARGE SCALE GENOMIC DNA]</scope>
    <source>
        <strain evidence="1 2">Car8</strain>
    </source>
</reference>
<dbReference type="AlphaFoldDB" id="L7EVK6"/>
<feature type="non-terminal residue" evidence="1">
    <location>
        <position position="31"/>
    </location>
</feature>
<dbReference type="Proteomes" id="UP000010931">
    <property type="component" value="Unassembled WGS sequence"/>
</dbReference>
<dbReference type="EMBL" id="AEJB01000549">
    <property type="protein sequence ID" value="ELP63062.1"/>
    <property type="molecule type" value="Genomic_DNA"/>
</dbReference>
<evidence type="ECO:0000313" key="1">
    <source>
        <dbReference type="EMBL" id="ELP63062.1"/>
    </source>
</evidence>
<comment type="caution">
    <text evidence="1">The sequence shown here is derived from an EMBL/GenBank/DDBJ whole genome shotgun (WGS) entry which is preliminary data.</text>
</comment>
<gene>
    <name evidence="1" type="ORF">STRTUCAR8_03487</name>
</gene>
<accession>L7EVK6</accession>
<protein>
    <submittedName>
        <fullName evidence="1">Uncharacterized protein</fullName>
    </submittedName>
</protein>
<keyword evidence="2" id="KW-1185">Reference proteome</keyword>